<dbReference type="AlphaFoldDB" id="A0A8H4QLH7"/>
<organism evidence="1 2">
    <name type="scientific">Agrocybe pediades</name>
    <dbReference type="NCBI Taxonomy" id="84607"/>
    <lineage>
        <taxon>Eukaryota</taxon>
        <taxon>Fungi</taxon>
        <taxon>Dikarya</taxon>
        <taxon>Basidiomycota</taxon>
        <taxon>Agaricomycotina</taxon>
        <taxon>Agaricomycetes</taxon>
        <taxon>Agaricomycetidae</taxon>
        <taxon>Agaricales</taxon>
        <taxon>Agaricineae</taxon>
        <taxon>Strophariaceae</taxon>
        <taxon>Agrocybe</taxon>
    </lineage>
</organism>
<evidence type="ECO:0008006" key="3">
    <source>
        <dbReference type="Google" id="ProtNLM"/>
    </source>
</evidence>
<evidence type="ECO:0000313" key="1">
    <source>
        <dbReference type="EMBL" id="KAF4613355.1"/>
    </source>
</evidence>
<sequence length="542" mass="61721">MALVQPDRSRGHEYTTSNLIPAPPISVLHEELLRTIFLVNTDFVSEDNLVRHSPLITARRCSQVCRRWRSIILSSSTIWGRVIDVNRLQQRKDDWRKEVFTRTGEAVLWVYGRLDRLGRMWDTFLFTFLQTNWRRVQILVIIDSNHGLDRQKRWAFLKEPAPQLRAIDIEQTFVPSGDSCPFTDDAPLLREYSVTGIGCRFPTNASWLPNLTSVAFSEHYTTEGILTVLQRMPQLVYLAVTTWDETPHRPHLPSGKVILPKLKILEMDNTGTVLKATPILECIAPSSDCCLHTTGYILDGRSQGNEEYEQYENAVRSYVVPYLLLHPPSALNLCITRGSFILADAAFPSSRILDRWWPRHFRIVLKTPSLPSSLLMKELISSPWFSLVSKLELSLQELNHVPYDNQVNVSYIFTLNALSSITTLRTDDETLAQLIQHPQSSIVSSLFPALITLELFPACAMPGVVEANPPHHEFLKMRKAIGRPISVLDLGTLTDGENDMDYLDEHSGLLVRWIAYGGRTCEYVCGQGHQEKLRFESMPNRG</sequence>
<name>A0A8H4QLH7_9AGAR</name>
<reference evidence="1 2" key="1">
    <citation type="submission" date="2019-12" db="EMBL/GenBank/DDBJ databases">
        <authorList>
            <person name="Floudas D."/>
            <person name="Bentzer J."/>
            <person name="Ahren D."/>
            <person name="Johansson T."/>
            <person name="Persson P."/>
            <person name="Tunlid A."/>
        </authorList>
    </citation>
    <scope>NUCLEOTIDE SEQUENCE [LARGE SCALE GENOMIC DNA]</scope>
    <source>
        <strain evidence="1 2">CBS 102.39</strain>
    </source>
</reference>
<keyword evidence="2" id="KW-1185">Reference proteome</keyword>
<dbReference type="InterPro" id="IPR036047">
    <property type="entry name" value="F-box-like_dom_sf"/>
</dbReference>
<proteinExistence type="predicted"/>
<comment type="caution">
    <text evidence="1">The sequence shown here is derived from an EMBL/GenBank/DDBJ whole genome shotgun (WGS) entry which is preliminary data.</text>
</comment>
<dbReference type="Proteomes" id="UP000521872">
    <property type="component" value="Unassembled WGS sequence"/>
</dbReference>
<gene>
    <name evidence="1" type="ORF">D9613_010865</name>
</gene>
<evidence type="ECO:0000313" key="2">
    <source>
        <dbReference type="Proteomes" id="UP000521872"/>
    </source>
</evidence>
<accession>A0A8H4QLH7</accession>
<dbReference type="EMBL" id="JAACJL010000046">
    <property type="protein sequence ID" value="KAF4613355.1"/>
    <property type="molecule type" value="Genomic_DNA"/>
</dbReference>
<protein>
    <recommendedName>
        <fullName evidence="3">F-box domain-containing protein</fullName>
    </recommendedName>
</protein>
<dbReference type="SUPFAM" id="SSF81383">
    <property type="entry name" value="F-box domain"/>
    <property type="match status" value="1"/>
</dbReference>
<dbReference type="Gene3D" id="1.20.1280.50">
    <property type="match status" value="1"/>
</dbReference>